<comment type="caution">
    <text evidence="10">The sequence shown here is derived from an EMBL/GenBank/DDBJ whole genome shotgun (WGS) entry which is preliminary data.</text>
</comment>
<dbReference type="Gene3D" id="2.20.70.10">
    <property type="match status" value="1"/>
</dbReference>
<sequence length="1349" mass="149337">MAAVAAPMYSSHHNAYAPSSSSRTATTAINNSHQLQSQEQDPLDDQFTTLFCRALYDYEAQDASALSFRQNDIIEVLTQQPSGWWDGLLGDERGWFPSNYVEVISDEEAELAFSGSDSNPERQPNDLHADNNSVLDMSHAMMQGTQEENEEWLDAEIGGLPGGMEELANATLSQPLQSSDFWMPEVTSDGQIYYVNTKTGQHARDLPNEGDGDTSDSDLAGLASQSSSRSGTSAGLGFSNGVPQGSREMTSAAGFGLLRRTGTPEPWVKKLADDGMSYYYYNKSDGSVQWTRPEATENQPPERSLPSTTRPTLTNNNSNPTPTIRPLPPTSRTPPKLSRLSVYSDDSDIQPMDPDRLRENGRPRENGFQRPPRSPVDVKMELTSAERIAQSLQQALVPAPAALVTDLSAVARGAIQAVVENIQSAGMGRRMPAEDRRMDELVSGVVLAVRNLLYVSAASTGQIPPNVLPRSMRNTKPSSAAAPLKPAQRKVTATLSRLVLSARALQYDAGSTVADTLDRIEVDAEELERAVLSFVLEVQRVQHSSPNDADSKSLKRLHGTFTTANIGLGLVGAGAGGSWKGFGWVSLTEDDGPREILGAGVVNELGVYAQELDRNFAALEKIVRAPDEHRDSVELVRMHIQNLITRMSSFLTFASNVHVARHVDIDGIRQETGPGPNEMYAQSVDKARTLIRTLEFALQSLYDESTLALLNAQSLRQVEPGQSLQARDLSLDYLHTLCTSMKANLGLVNQTFEALLSVGHEQADMAQGDYNGSIDWRMSRLSVIDTQLGGALRPMSTFAYESDAHGDVIDMAAALGPGRKGHIPVDSFDSLRYQSNGNGTLNDERDPSVDDTMVSPDSPSMKGGDFFDPSPTMDEDFASKSKSPPRPSGNSKLAKILGADYAATMPSLPEPELPPRPWYLQPTYSPTEILIDPDGTVRAGTVPALVERLTAHEQGDPTFIKSFLMTFKSFTTVDDLFDLLVQRFWIQPPPKLTTAEREEWGKLKQHVIQIRVLNTFKSMVVDDDVLEKDDLFILDRMKEFITTDEVSRFPAAKQLLILIERAQKGGDSMIKMITAPQGVPPPPLVPKSNKKLKLLDIEPLELARQLTIMESQLYQRIRPMECLQRAREQRTENIDNITVVIQTSNKIALWVAESVLSKEDSRRRAGAVKHLISVADRCRTLNNFSTMAAITAGLNTPPIRRLKRTWEQVNQRYMAQFGACEMTIDSNKNFIKYRSMMTSVIPPCVPFIGVFLSTLQFIQDGNPDILQGTLVNFRKRQKASEVINDIKRWQAPFNFHAIPSIQAYIEESLNLVSDTRESSERFWTISLEREPREREDEKMARLLQESGFL</sequence>
<dbReference type="InterPro" id="IPR000651">
    <property type="entry name" value="Ras-like_Gua-exchang_fac_N"/>
</dbReference>
<evidence type="ECO:0000256" key="4">
    <source>
        <dbReference type="PROSITE-ProRule" id="PRU00192"/>
    </source>
</evidence>
<dbReference type="SUPFAM" id="SSF48366">
    <property type="entry name" value="Ras GEF"/>
    <property type="match status" value="1"/>
</dbReference>
<feature type="region of interest" description="Disordered" evidence="5">
    <location>
        <begin position="466"/>
        <end position="486"/>
    </location>
</feature>
<feature type="compositionally biased region" description="Basic and acidic residues" evidence="5">
    <location>
        <begin position="119"/>
        <end position="129"/>
    </location>
</feature>
<evidence type="ECO:0000256" key="3">
    <source>
        <dbReference type="PROSITE-ProRule" id="PRU00168"/>
    </source>
</evidence>
<dbReference type="PROSITE" id="PS50020">
    <property type="entry name" value="WW_DOMAIN_2"/>
    <property type="match status" value="1"/>
</dbReference>
<dbReference type="Pfam" id="PF00618">
    <property type="entry name" value="RasGEF_N"/>
    <property type="match status" value="1"/>
</dbReference>
<feature type="compositionally biased region" description="Low complexity" evidence="5">
    <location>
        <begin position="476"/>
        <end position="486"/>
    </location>
</feature>
<dbReference type="Gene3D" id="1.20.870.10">
    <property type="entry name" value="Son of sevenless (SoS) protein Chain: S domain 1"/>
    <property type="match status" value="1"/>
</dbReference>
<dbReference type="InterPro" id="IPR036028">
    <property type="entry name" value="SH3-like_dom_sf"/>
</dbReference>
<dbReference type="PANTHER" id="PTHR23113:SF368">
    <property type="entry name" value="CELL DIVISION CONTROL PROTEIN 25"/>
    <property type="match status" value="1"/>
</dbReference>
<evidence type="ECO:0000313" key="11">
    <source>
        <dbReference type="Proteomes" id="UP001221757"/>
    </source>
</evidence>
<evidence type="ECO:0000259" key="9">
    <source>
        <dbReference type="PROSITE" id="PS50212"/>
    </source>
</evidence>
<feature type="region of interest" description="Disordered" evidence="5">
    <location>
        <begin position="111"/>
        <end position="131"/>
    </location>
</feature>
<dbReference type="PANTHER" id="PTHR23113">
    <property type="entry name" value="GUANINE NUCLEOTIDE EXCHANGE FACTOR"/>
    <property type="match status" value="1"/>
</dbReference>
<dbReference type="SMART" id="SM00147">
    <property type="entry name" value="RasGEF"/>
    <property type="match status" value="1"/>
</dbReference>
<dbReference type="GO" id="GO:0005886">
    <property type="term" value="C:plasma membrane"/>
    <property type="evidence" value="ECO:0007669"/>
    <property type="project" value="TreeGrafter"/>
</dbReference>
<dbReference type="PROSITE" id="PS50212">
    <property type="entry name" value="RASGEF_NTER"/>
    <property type="match status" value="1"/>
</dbReference>
<dbReference type="SUPFAM" id="SSF50044">
    <property type="entry name" value="SH3-domain"/>
    <property type="match status" value="1"/>
</dbReference>
<evidence type="ECO:0000256" key="5">
    <source>
        <dbReference type="SAM" id="MobiDB-lite"/>
    </source>
</evidence>
<evidence type="ECO:0000256" key="1">
    <source>
        <dbReference type="ARBA" id="ARBA00022443"/>
    </source>
</evidence>
<dbReference type="InterPro" id="IPR023578">
    <property type="entry name" value="Ras_GEF_dom_sf"/>
</dbReference>
<dbReference type="EMBL" id="JARKIE010000036">
    <property type="protein sequence ID" value="KAJ7695993.1"/>
    <property type="molecule type" value="Genomic_DNA"/>
</dbReference>
<feature type="domain" description="SH3" evidence="6">
    <location>
        <begin position="47"/>
        <end position="106"/>
    </location>
</feature>
<dbReference type="SMART" id="SM00229">
    <property type="entry name" value="RasGEFN"/>
    <property type="match status" value="1"/>
</dbReference>
<reference evidence="10" key="1">
    <citation type="submission" date="2023-03" db="EMBL/GenBank/DDBJ databases">
        <title>Massive genome expansion in bonnet fungi (Mycena s.s.) driven by repeated elements and novel gene families across ecological guilds.</title>
        <authorList>
            <consortium name="Lawrence Berkeley National Laboratory"/>
            <person name="Harder C.B."/>
            <person name="Miyauchi S."/>
            <person name="Viragh M."/>
            <person name="Kuo A."/>
            <person name="Thoen E."/>
            <person name="Andreopoulos B."/>
            <person name="Lu D."/>
            <person name="Skrede I."/>
            <person name="Drula E."/>
            <person name="Henrissat B."/>
            <person name="Morin E."/>
            <person name="Kohler A."/>
            <person name="Barry K."/>
            <person name="LaButti K."/>
            <person name="Morin E."/>
            <person name="Salamov A."/>
            <person name="Lipzen A."/>
            <person name="Mereny Z."/>
            <person name="Hegedus B."/>
            <person name="Baldrian P."/>
            <person name="Stursova M."/>
            <person name="Weitz H."/>
            <person name="Taylor A."/>
            <person name="Grigoriev I.V."/>
            <person name="Nagy L.G."/>
            <person name="Martin F."/>
            <person name="Kauserud H."/>
        </authorList>
    </citation>
    <scope>NUCLEOTIDE SEQUENCE</scope>
    <source>
        <strain evidence="10">CBHHK067</strain>
    </source>
</reference>
<dbReference type="GO" id="GO:0007265">
    <property type="term" value="P:Ras protein signal transduction"/>
    <property type="evidence" value="ECO:0007669"/>
    <property type="project" value="TreeGrafter"/>
</dbReference>
<dbReference type="InterPro" id="IPR001452">
    <property type="entry name" value="SH3_domain"/>
</dbReference>
<feature type="domain" description="WW" evidence="8">
    <location>
        <begin position="261"/>
        <end position="295"/>
    </location>
</feature>
<dbReference type="InterPro" id="IPR001895">
    <property type="entry name" value="RASGEF_cat_dom"/>
</dbReference>
<feature type="compositionally biased region" description="Low complexity" evidence="5">
    <location>
        <begin position="304"/>
        <end position="322"/>
    </location>
</feature>
<gene>
    <name evidence="10" type="ORF">B0H17DRAFT_1054496</name>
</gene>
<organism evidence="10 11">
    <name type="scientific">Mycena rosella</name>
    <name type="common">Pink bonnet</name>
    <name type="synonym">Agaricus rosellus</name>
    <dbReference type="NCBI Taxonomy" id="1033263"/>
    <lineage>
        <taxon>Eukaryota</taxon>
        <taxon>Fungi</taxon>
        <taxon>Dikarya</taxon>
        <taxon>Basidiomycota</taxon>
        <taxon>Agaricomycotina</taxon>
        <taxon>Agaricomycetes</taxon>
        <taxon>Agaricomycetidae</taxon>
        <taxon>Agaricales</taxon>
        <taxon>Marasmiineae</taxon>
        <taxon>Mycenaceae</taxon>
        <taxon>Mycena</taxon>
    </lineage>
</organism>
<feature type="compositionally biased region" description="Basic and acidic residues" evidence="5">
    <location>
        <begin position="353"/>
        <end position="367"/>
    </location>
</feature>
<dbReference type="CDD" id="cd11883">
    <property type="entry name" value="SH3_Sdc25"/>
    <property type="match status" value="1"/>
</dbReference>
<feature type="compositionally biased region" description="Low complexity" evidence="5">
    <location>
        <begin position="219"/>
        <end position="237"/>
    </location>
</feature>
<protein>
    <submittedName>
        <fullName evidence="10">Ras guanine nucleotide exchange factor domain-containing protein</fullName>
    </submittedName>
</protein>
<dbReference type="PROSITE" id="PS50009">
    <property type="entry name" value="RASGEF_CAT"/>
    <property type="match status" value="1"/>
</dbReference>
<feature type="domain" description="N-terminal Ras-GEF" evidence="9">
    <location>
        <begin position="933"/>
        <end position="1064"/>
    </location>
</feature>
<keyword evidence="11" id="KW-1185">Reference proteome</keyword>
<name>A0AAD7DNG9_MYCRO</name>
<dbReference type="CDD" id="cd06224">
    <property type="entry name" value="REM"/>
    <property type="match status" value="1"/>
</dbReference>
<dbReference type="SMART" id="SM00326">
    <property type="entry name" value="SH3"/>
    <property type="match status" value="1"/>
</dbReference>
<dbReference type="InterPro" id="IPR008937">
    <property type="entry name" value="Ras-like_GEF"/>
</dbReference>
<dbReference type="Pfam" id="PF00617">
    <property type="entry name" value="RasGEF"/>
    <property type="match status" value="1"/>
</dbReference>
<evidence type="ECO:0000259" key="7">
    <source>
        <dbReference type="PROSITE" id="PS50009"/>
    </source>
</evidence>
<dbReference type="FunFam" id="2.30.30.40:FF:000072">
    <property type="entry name" value="Unconventional Myosin IB"/>
    <property type="match status" value="1"/>
</dbReference>
<evidence type="ECO:0000313" key="10">
    <source>
        <dbReference type="EMBL" id="KAJ7695993.1"/>
    </source>
</evidence>
<dbReference type="GO" id="GO:0005085">
    <property type="term" value="F:guanyl-nucleotide exchange factor activity"/>
    <property type="evidence" value="ECO:0007669"/>
    <property type="project" value="UniProtKB-KW"/>
</dbReference>
<dbReference type="InterPro" id="IPR001202">
    <property type="entry name" value="WW_dom"/>
</dbReference>
<feature type="compositionally biased region" description="Polar residues" evidence="5">
    <location>
        <begin position="832"/>
        <end position="841"/>
    </location>
</feature>
<evidence type="ECO:0000256" key="2">
    <source>
        <dbReference type="ARBA" id="ARBA00022658"/>
    </source>
</evidence>
<dbReference type="PRINTS" id="PR00452">
    <property type="entry name" value="SH3DOMAIN"/>
</dbReference>
<accession>A0AAD7DNG9</accession>
<evidence type="ECO:0000259" key="6">
    <source>
        <dbReference type="PROSITE" id="PS50002"/>
    </source>
</evidence>
<feature type="region of interest" description="Disordered" evidence="5">
    <location>
        <begin position="826"/>
        <end position="892"/>
    </location>
</feature>
<feature type="compositionally biased region" description="Pro residues" evidence="5">
    <location>
        <begin position="323"/>
        <end position="332"/>
    </location>
</feature>
<dbReference type="Pfam" id="PF00018">
    <property type="entry name" value="SH3_1"/>
    <property type="match status" value="1"/>
</dbReference>
<dbReference type="Proteomes" id="UP001221757">
    <property type="component" value="Unassembled WGS sequence"/>
</dbReference>
<feature type="domain" description="Ras-GEF" evidence="7">
    <location>
        <begin position="1098"/>
        <end position="1332"/>
    </location>
</feature>
<dbReference type="SMART" id="SM00456">
    <property type="entry name" value="WW"/>
    <property type="match status" value="2"/>
</dbReference>
<dbReference type="CDD" id="cd00155">
    <property type="entry name" value="RasGEF"/>
    <property type="match status" value="1"/>
</dbReference>
<dbReference type="InterPro" id="IPR036964">
    <property type="entry name" value="RASGEF_cat_dom_sf"/>
</dbReference>
<keyword evidence="2 3" id="KW-0344">Guanine-nucleotide releasing factor</keyword>
<feature type="compositionally biased region" description="Polar residues" evidence="5">
    <location>
        <begin position="291"/>
        <end position="301"/>
    </location>
</feature>
<feature type="region of interest" description="Disordered" evidence="5">
    <location>
        <begin position="1"/>
        <end position="26"/>
    </location>
</feature>
<proteinExistence type="predicted"/>
<dbReference type="Gene3D" id="1.10.840.10">
    <property type="entry name" value="Ras guanine-nucleotide exchange factors catalytic domain"/>
    <property type="match status" value="1"/>
</dbReference>
<feature type="region of interest" description="Disordered" evidence="5">
    <location>
        <begin position="291"/>
        <end position="375"/>
    </location>
</feature>
<feature type="region of interest" description="Disordered" evidence="5">
    <location>
        <begin position="202"/>
        <end position="247"/>
    </location>
</feature>
<dbReference type="CDD" id="cd00201">
    <property type="entry name" value="WW"/>
    <property type="match status" value="1"/>
</dbReference>
<evidence type="ECO:0000259" key="8">
    <source>
        <dbReference type="PROSITE" id="PS50020"/>
    </source>
</evidence>
<keyword evidence="1 4" id="KW-0728">SH3 domain</keyword>
<feature type="compositionally biased region" description="Low complexity" evidence="5">
    <location>
        <begin position="15"/>
        <end position="26"/>
    </location>
</feature>
<dbReference type="Gene3D" id="2.30.30.40">
    <property type="entry name" value="SH3 Domains"/>
    <property type="match status" value="1"/>
</dbReference>
<dbReference type="PROSITE" id="PS50002">
    <property type="entry name" value="SH3"/>
    <property type="match status" value="1"/>
</dbReference>